<proteinExistence type="inferred from homology"/>
<keyword evidence="6 7" id="KW-0472">Membrane</keyword>
<dbReference type="SMART" id="SM01190">
    <property type="entry name" value="EMP24_GP25L"/>
    <property type="match status" value="1"/>
</dbReference>
<evidence type="ECO:0000256" key="2">
    <source>
        <dbReference type="ARBA" id="ARBA00007104"/>
    </source>
</evidence>
<dbReference type="Proteomes" id="UP000695022">
    <property type="component" value="Unplaced"/>
</dbReference>
<dbReference type="Pfam" id="PF01105">
    <property type="entry name" value="EMP24_GP25L"/>
    <property type="match status" value="1"/>
</dbReference>
<comment type="similarity">
    <text evidence="2">Belongs to the EMP24/GP25L family.</text>
</comment>
<feature type="transmembrane region" description="Helical" evidence="7">
    <location>
        <begin position="290"/>
        <end position="310"/>
    </location>
</feature>
<keyword evidence="5 7" id="KW-1133">Transmembrane helix</keyword>
<evidence type="ECO:0000313" key="9">
    <source>
        <dbReference type="Proteomes" id="UP000695022"/>
    </source>
</evidence>
<keyword evidence="3 7" id="KW-0812">Transmembrane</keyword>
<feature type="domain" description="GOLD" evidence="8">
    <location>
        <begin position="113"/>
        <end position="315"/>
    </location>
</feature>
<evidence type="ECO:0000256" key="6">
    <source>
        <dbReference type="ARBA" id="ARBA00023136"/>
    </source>
</evidence>
<reference evidence="10" key="1">
    <citation type="submission" date="2025-08" db="UniProtKB">
        <authorList>
            <consortium name="RefSeq"/>
        </authorList>
    </citation>
    <scope>IDENTIFICATION</scope>
</reference>
<accession>A0ABM1DVJ6</accession>
<dbReference type="PANTHER" id="PTHR22811">
    <property type="entry name" value="TRANSMEMBRANE EMP24 DOMAIN-CONTAINING PROTEIN"/>
    <property type="match status" value="1"/>
</dbReference>
<protein>
    <submittedName>
        <fullName evidence="10">Transmembrane emp24 domain-containing protein 6-like</fullName>
    </submittedName>
</protein>
<dbReference type="GeneID" id="106806512"/>
<evidence type="ECO:0000256" key="7">
    <source>
        <dbReference type="SAM" id="Phobius"/>
    </source>
</evidence>
<gene>
    <name evidence="10" type="primary">LOC106806512</name>
</gene>
<evidence type="ECO:0000256" key="1">
    <source>
        <dbReference type="ARBA" id="ARBA00004479"/>
    </source>
</evidence>
<feature type="transmembrane region" description="Helical" evidence="7">
    <location>
        <begin position="23"/>
        <end position="43"/>
    </location>
</feature>
<comment type="subcellular location">
    <subcellularLocation>
        <location evidence="1">Membrane</location>
        <topology evidence="1">Single-pass type I membrane protein</topology>
    </subcellularLocation>
</comment>
<keyword evidence="4" id="KW-0732">Signal</keyword>
<evidence type="ECO:0000256" key="5">
    <source>
        <dbReference type="ARBA" id="ARBA00022989"/>
    </source>
</evidence>
<evidence type="ECO:0000259" key="8">
    <source>
        <dbReference type="SMART" id="SM01190"/>
    </source>
</evidence>
<sequence>MPKIGSSTGTLCSVPFEVNGEAAWLTLYRVAQVLFYTHAYAIYRNIRYFPKRTCFSLATSAAAMFIRSLLFACAFVLIGVFGDTSESNVAYYRRKAPDSWSYGHGGKLGIRQRLTVRLQGQERQCYYQYLLKNSEFFVLVRTIHGGAENLLIDVIDPRLSLLETLKSGGDQRSMQISSEGPYGLCIDNASRFSTKTVQLYISARLSQEEYEARERSQMSGHVVDIEEEEQAGTLERLDAEEKEMILAFSKARAARLGGHIETMRRLLFRSTSDAAADVTRARSTADYVTFWSLAQCCVIGLVAVCQAIVLRRMFNVVPTTASNKPRA</sequence>
<evidence type="ECO:0000313" key="10">
    <source>
        <dbReference type="RefSeq" id="XP_014663967.1"/>
    </source>
</evidence>
<dbReference type="InterPro" id="IPR009038">
    <property type="entry name" value="GOLD_dom"/>
</dbReference>
<evidence type="ECO:0000256" key="4">
    <source>
        <dbReference type="ARBA" id="ARBA00022729"/>
    </source>
</evidence>
<keyword evidence="9" id="KW-1185">Reference proteome</keyword>
<dbReference type="InterPro" id="IPR015720">
    <property type="entry name" value="Emp24-like"/>
</dbReference>
<dbReference type="RefSeq" id="XP_014663967.1">
    <property type="nucleotide sequence ID" value="XM_014808481.1"/>
</dbReference>
<feature type="transmembrane region" description="Helical" evidence="7">
    <location>
        <begin position="55"/>
        <end position="81"/>
    </location>
</feature>
<organism evidence="9 10">
    <name type="scientific">Priapulus caudatus</name>
    <name type="common">Priapulid worm</name>
    <dbReference type="NCBI Taxonomy" id="37621"/>
    <lineage>
        <taxon>Eukaryota</taxon>
        <taxon>Metazoa</taxon>
        <taxon>Ecdysozoa</taxon>
        <taxon>Scalidophora</taxon>
        <taxon>Priapulida</taxon>
        <taxon>Priapulimorpha</taxon>
        <taxon>Priapulimorphida</taxon>
        <taxon>Priapulidae</taxon>
        <taxon>Priapulus</taxon>
    </lineage>
</organism>
<evidence type="ECO:0000256" key="3">
    <source>
        <dbReference type="ARBA" id="ARBA00022692"/>
    </source>
</evidence>
<name>A0ABM1DVJ6_PRICU</name>